<keyword evidence="6" id="KW-0472">Membrane</keyword>
<dbReference type="InterPro" id="IPR039426">
    <property type="entry name" value="TonB-dep_rcpt-like"/>
</dbReference>
<evidence type="ECO:0000256" key="8">
    <source>
        <dbReference type="ARBA" id="ARBA00023237"/>
    </source>
</evidence>
<dbReference type="Gene3D" id="2.170.130.10">
    <property type="entry name" value="TonB-dependent receptor, plug domain"/>
    <property type="match status" value="1"/>
</dbReference>
<dbReference type="InterPro" id="IPR037066">
    <property type="entry name" value="Plug_dom_sf"/>
</dbReference>
<dbReference type="GO" id="GO:0009279">
    <property type="term" value="C:cell outer membrane"/>
    <property type="evidence" value="ECO:0007669"/>
    <property type="project" value="UniProtKB-SubCell"/>
</dbReference>
<evidence type="ECO:0000256" key="6">
    <source>
        <dbReference type="ARBA" id="ARBA00023136"/>
    </source>
</evidence>
<evidence type="ECO:0000256" key="4">
    <source>
        <dbReference type="ARBA" id="ARBA00022452"/>
    </source>
</evidence>
<dbReference type="Gene3D" id="2.60.40.1120">
    <property type="entry name" value="Carboxypeptidase-like, regulatory domain"/>
    <property type="match status" value="1"/>
</dbReference>
<dbReference type="GO" id="GO:0030246">
    <property type="term" value="F:carbohydrate binding"/>
    <property type="evidence" value="ECO:0007669"/>
    <property type="project" value="InterPro"/>
</dbReference>
<feature type="signal peptide" evidence="9">
    <location>
        <begin position="1"/>
        <end position="30"/>
    </location>
</feature>
<name>A0A6L5QMP7_9BURK</name>
<dbReference type="Pfam" id="PF07715">
    <property type="entry name" value="Plug"/>
    <property type="match status" value="1"/>
</dbReference>
<comment type="subcellular location">
    <subcellularLocation>
        <location evidence="1">Cell outer membrane</location>
        <topology evidence="1">Multi-pass membrane protein</topology>
    </subcellularLocation>
</comment>
<evidence type="ECO:0000256" key="9">
    <source>
        <dbReference type="SAM" id="SignalP"/>
    </source>
</evidence>
<evidence type="ECO:0000313" key="12">
    <source>
        <dbReference type="Proteomes" id="UP000481037"/>
    </source>
</evidence>
<sequence>MLKKTVLVRALQVAFSAAALSAAIVPAAMAQSNAAGTIFGNVESPAGATVVLSNTDTGARRVVTPDASGRYTATAMAAGHYRVELMRNGAVANTQEIDVLVGQGVDASFASVQAVQVTGRRSRIDVSSSNNGATFTAKELAKLPIAQSVDAIIQLAPNTTRADSRYAAGASFGGGGASENAFYINGFPVTNPLTQLGASELPFGSIAQAQILTGGFGAEFGRSVGGVVNITTKSGTNNWETGASFSIEPNSTRAKYKDTYYPVTGKPENATTDGTLFRRNQDNSRTEKIYGAYVGGPIVQDKLFMFLSVEERKSEEAGTNATAAGLGTRTSTSNAVSGWEAKQDKIDRYLAKFNWNITDNHQLEATFLGDTPKTDRQLYSYDYATNTHGNTATASQHYKNDSTYNPSVGAETQILRYTGNLTDNLTVTALYGQSKTENKNSYDVIGAPTTGDLYQVSAPVSARYPGLNYSSTQVLSGLVSPNEASSKIKSKRLDVEYKWNEHKFRAGLDDNKLTSEGAGQVYGGGGLWTYGKSASAPNVPISLGGGYTVAPASGGGLGTQGYYVSKRIFDDTTSAASDQSAQYIEDQYQVTKDVLLTFGVRNENFKNKNGDGETFLEVKNFVTPRFAAAWDVNSDASLKVYGSAGRYALQIPTHLAVRGASRSLNVRQFFTYTGTDAQGQPLGLVPLTGVFSTNNELGQSKDAATLTAQGIDPTYQDEITLGFEKAWSPSLNFGAKVTYRELKATIDDYCDDSAILAWAARNKVDTSNYGGFNCASFNPGQDNTFLVDFAGTGKNYSVVHLTKDELKFDKAKRTYTALDFFVEHPMREGWYGRVNYTWSRSKGNTEGQTRSDNAQTDVAATSTWDNWPLMVGADGLLPNDREHQVKAFGFYELTPEFTVGGNFLAASGRPRSCFGNSPNIPSNIQDYGSVYFYCDKPVPRGSLGRLPWDIRLDANVAYRPNFLKGLALKIDVFNVFNKQTAQTIDETYNLDGTTVSSTYGRVISYTAPRSAKFTVEYNHRF</sequence>
<evidence type="ECO:0000256" key="2">
    <source>
        <dbReference type="ARBA" id="ARBA00009810"/>
    </source>
</evidence>
<evidence type="ECO:0000256" key="7">
    <source>
        <dbReference type="ARBA" id="ARBA00023170"/>
    </source>
</evidence>
<dbReference type="SUPFAM" id="SSF56935">
    <property type="entry name" value="Porins"/>
    <property type="match status" value="1"/>
</dbReference>
<protein>
    <submittedName>
        <fullName evidence="11">TonB-dependent receptor plug domain-containing protein</fullName>
    </submittedName>
</protein>
<keyword evidence="4" id="KW-1134">Transmembrane beta strand</keyword>
<dbReference type="GO" id="GO:0044718">
    <property type="term" value="P:siderophore transmembrane transport"/>
    <property type="evidence" value="ECO:0007669"/>
    <property type="project" value="TreeGrafter"/>
</dbReference>
<keyword evidence="12" id="KW-1185">Reference proteome</keyword>
<keyword evidence="7 11" id="KW-0675">Receptor</keyword>
<dbReference type="Gene3D" id="2.40.170.20">
    <property type="entry name" value="TonB-dependent receptor, beta-barrel domain"/>
    <property type="match status" value="1"/>
</dbReference>
<accession>A0A6L5QMP7</accession>
<dbReference type="GO" id="GO:0015344">
    <property type="term" value="F:siderophore uptake transmembrane transporter activity"/>
    <property type="evidence" value="ECO:0007669"/>
    <property type="project" value="TreeGrafter"/>
</dbReference>
<organism evidence="11 12">
    <name type="scientific">Duganella alba</name>
    <dbReference type="NCBI Taxonomy" id="2666081"/>
    <lineage>
        <taxon>Bacteria</taxon>
        <taxon>Pseudomonadati</taxon>
        <taxon>Pseudomonadota</taxon>
        <taxon>Betaproteobacteria</taxon>
        <taxon>Burkholderiales</taxon>
        <taxon>Oxalobacteraceae</taxon>
        <taxon>Telluria group</taxon>
        <taxon>Duganella</taxon>
    </lineage>
</organism>
<evidence type="ECO:0000256" key="3">
    <source>
        <dbReference type="ARBA" id="ARBA00022448"/>
    </source>
</evidence>
<dbReference type="PANTHER" id="PTHR30069">
    <property type="entry name" value="TONB-DEPENDENT OUTER MEMBRANE RECEPTOR"/>
    <property type="match status" value="1"/>
</dbReference>
<dbReference type="PANTHER" id="PTHR30069:SF46">
    <property type="entry name" value="OAR PROTEIN"/>
    <property type="match status" value="1"/>
</dbReference>
<evidence type="ECO:0000256" key="5">
    <source>
        <dbReference type="ARBA" id="ARBA00022692"/>
    </source>
</evidence>
<dbReference type="Pfam" id="PF13620">
    <property type="entry name" value="CarboxypepD_reg"/>
    <property type="match status" value="1"/>
</dbReference>
<dbReference type="InterPro" id="IPR012910">
    <property type="entry name" value="Plug_dom"/>
</dbReference>
<feature type="domain" description="TonB-dependent receptor plug" evidence="10">
    <location>
        <begin position="134"/>
        <end position="227"/>
    </location>
</feature>
<evidence type="ECO:0000313" key="11">
    <source>
        <dbReference type="EMBL" id="MRX11066.1"/>
    </source>
</evidence>
<dbReference type="SUPFAM" id="SSF49452">
    <property type="entry name" value="Starch-binding domain-like"/>
    <property type="match status" value="1"/>
</dbReference>
<feature type="chain" id="PRO_5026759717" evidence="9">
    <location>
        <begin position="31"/>
        <end position="1021"/>
    </location>
</feature>
<keyword evidence="8" id="KW-0998">Cell outer membrane</keyword>
<dbReference type="EMBL" id="WKJM01000028">
    <property type="protein sequence ID" value="MRX11066.1"/>
    <property type="molecule type" value="Genomic_DNA"/>
</dbReference>
<keyword evidence="5" id="KW-0812">Transmembrane</keyword>
<reference evidence="11 12" key="1">
    <citation type="submission" date="2019-11" db="EMBL/GenBank/DDBJ databases">
        <title>Novel species isolated from a subtropical stream in China.</title>
        <authorList>
            <person name="Lu H."/>
        </authorList>
    </citation>
    <scope>NUCLEOTIDE SEQUENCE [LARGE SCALE GENOMIC DNA]</scope>
    <source>
        <strain evidence="11 12">FT25W</strain>
    </source>
</reference>
<dbReference type="InterPro" id="IPR013784">
    <property type="entry name" value="Carb-bd-like_fold"/>
</dbReference>
<dbReference type="InterPro" id="IPR036942">
    <property type="entry name" value="Beta-barrel_TonB_sf"/>
</dbReference>
<dbReference type="AlphaFoldDB" id="A0A6L5QMP7"/>
<keyword evidence="9" id="KW-0732">Signal</keyword>
<comment type="similarity">
    <text evidence="2">Belongs to the TonB-dependent receptor family.</text>
</comment>
<comment type="caution">
    <text evidence="11">The sequence shown here is derived from an EMBL/GenBank/DDBJ whole genome shotgun (WGS) entry which is preliminary data.</text>
</comment>
<evidence type="ECO:0000256" key="1">
    <source>
        <dbReference type="ARBA" id="ARBA00004571"/>
    </source>
</evidence>
<evidence type="ECO:0000259" key="10">
    <source>
        <dbReference type="Pfam" id="PF07715"/>
    </source>
</evidence>
<dbReference type="Proteomes" id="UP000481037">
    <property type="component" value="Unassembled WGS sequence"/>
</dbReference>
<gene>
    <name evidence="11" type="ORF">GJ697_24895</name>
</gene>
<proteinExistence type="inferred from homology"/>
<keyword evidence="3" id="KW-0813">Transport</keyword>